<accession>U6GC84</accession>
<feature type="compositionally biased region" description="Low complexity" evidence="1">
    <location>
        <begin position="113"/>
        <end position="133"/>
    </location>
</feature>
<evidence type="ECO:0000256" key="2">
    <source>
        <dbReference type="SAM" id="SignalP"/>
    </source>
</evidence>
<feature type="region of interest" description="Disordered" evidence="1">
    <location>
        <begin position="55"/>
        <end position="198"/>
    </location>
</feature>
<evidence type="ECO:0000313" key="3">
    <source>
        <dbReference type="EMBL" id="CDI77745.1"/>
    </source>
</evidence>
<dbReference type="GeneID" id="25274641"/>
<organism evidence="3 4">
    <name type="scientific">Eimeria acervulina</name>
    <name type="common">Coccidian parasite</name>
    <dbReference type="NCBI Taxonomy" id="5801"/>
    <lineage>
        <taxon>Eukaryota</taxon>
        <taxon>Sar</taxon>
        <taxon>Alveolata</taxon>
        <taxon>Apicomplexa</taxon>
        <taxon>Conoidasida</taxon>
        <taxon>Coccidia</taxon>
        <taxon>Eucoccidiorida</taxon>
        <taxon>Eimeriorina</taxon>
        <taxon>Eimeriidae</taxon>
        <taxon>Eimeria</taxon>
    </lineage>
</organism>
<reference evidence="3" key="2">
    <citation type="submission" date="2013-10" db="EMBL/GenBank/DDBJ databases">
        <authorList>
            <person name="Aslett M."/>
        </authorList>
    </citation>
    <scope>NUCLEOTIDE SEQUENCE [LARGE SCALE GENOMIC DNA]</scope>
    <source>
        <strain evidence="3">Houghton</strain>
    </source>
</reference>
<feature type="compositionally biased region" description="Acidic residues" evidence="1">
    <location>
        <begin position="187"/>
        <end position="198"/>
    </location>
</feature>
<name>U6GC84_EIMAC</name>
<feature type="compositionally biased region" description="Low complexity" evidence="1">
    <location>
        <begin position="141"/>
        <end position="154"/>
    </location>
</feature>
<gene>
    <name evidence="3" type="ORF">EAH_00065710</name>
</gene>
<dbReference type="AlphaFoldDB" id="U6GC84"/>
<feature type="compositionally biased region" description="Basic and acidic residues" evidence="1">
    <location>
        <begin position="78"/>
        <end position="97"/>
    </location>
</feature>
<dbReference type="VEuPathDB" id="ToxoDB:EAH_00065710"/>
<dbReference type="RefSeq" id="XP_013251945.1">
    <property type="nucleotide sequence ID" value="XM_013396491.1"/>
</dbReference>
<dbReference type="OrthoDB" id="349284at2759"/>
<evidence type="ECO:0000313" key="4">
    <source>
        <dbReference type="Proteomes" id="UP000018050"/>
    </source>
</evidence>
<keyword evidence="2" id="KW-0732">Signal</keyword>
<dbReference type="Proteomes" id="UP000018050">
    <property type="component" value="Unassembled WGS sequence"/>
</dbReference>
<feature type="non-terminal residue" evidence="3">
    <location>
        <position position="198"/>
    </location>
</feature>
<feature type="signal peptide" evidence="2">
    <location>
        <begin position="1"/>
        <end position="26"/>
    </location>
</feature>
<feature type="compositionally biased region" description="Low complexity" evidence="1">
    <location>
        <begin position="162"/>
        <end position="172"/>
    </location>
</feature>
<feature type="chain" id="PRO_5004670456" evidence="2">
    <location>
        <begin position="27"/>
        <end position="198"/>
    </location>
</feature>
<dbReference type="EMBL" id="HG670735">
    <property type="protein sequence ID" value="CDI77745.1"/>
    <property type="molecule type" value="Genomic_DNA"/>
</dbReference>
<proteinExistence type="predicted"/>
<keyword evidence="4" id="KW-1185">Reference proteome</keyword>
<sequence length="198" mass="22346">MVRSISLLLPVGAALVLSVHQQKVEAQSPFDVLSTAIVELSRVITVPFEVLPGLISGGRRPFQADESRRQYPSAPANEPKRVDQYSVKEAERTKEVQQQEEQQQQEQQEEEQQQQQQQQQQQEEGEQQQQQVSEAEEAEESLAAQEIIEAAGEATEAEEEQQQQQQQQQQEEQQTEKEAAAAATATTEEETEEETAFL</sequence>
<protein>
    <submittedName>
        <fullName evidence="3">Uncharacterized protein</fullName>
    </submittedName>
</protein>
<evidence type="ECO:0000256" key="1">
    <source>
        <dbReference type="SAM" id="MobiDB-lite"/>
    </source>
</evidence>
<reference evidence="3" key="1">
    <citation type="submission" date="2013-10" db="EMBL/GenBank/DDBJ databases">
        <title>Genomic analysis of the causative agents of coccidiosis in chickens.</title>
        <authorList>
            <person name="Reid A.J."/>
            <person name="Blake D."/>
            <person name="Billington K."/>
            <person name="Browne H."/>
            <person name="Dunn M."/>
            <person name="Hung S."/>
            <person name="Kawahara F."/>
            <person name="Miranda-Saavedra D."/>
            <person name="Mourier T."/>
            <person name="Nagra H."/>
            <person name="Otto T.D."/>
            <person name="Rawlings N."/>
            <person name="Sanchez A."/>
            <person name="Sanders M."/>
            <person name="Subramaniam C."/>
            <person name="Tay Y."/>
            <person name="Dear P."/>
            <person name="Doerig C."/>
            <person name="Gruber A."/>
            <person name="Parkinson J."/>
            <person name="Shirley M."/>
            <person name="Wan K.L."/>
            <person name="Berriman M."/>
            <person name="Tomley F."/>
            <person name="Pain A."/>
        </authorList>
    </citation>
    <scope>NUCLEOTIDE SEQUENCE [LARGE SCALE GENOMIC DNA]</scope>
    <source>
        <strain evidence="3">Houghton</strain>
    </source>
</reference>